<keyword evidence="1" id="KW-0472">Membrane</keyword>
<dbReference type="AlphaFoldDB" id="E7QR38"/>
<dbReference type="PATRIC" id="fig|797209.4.peg.1251"/>
<reference evidence="5" key="2">
    <citation type="submission" date="2016-11" db="EMBL/GenBank/DDBJ databases">
        <authorList>
            <person name="Varghese N."/>
            <person name="Submissions S."/>
        </authorList>
    </citation>
    <scope>NUCLEOTIDE SEQUENCE [LARGE SCALE GENOMIC DNA]</scope>
    <source>
        <strain evidence="5">DX253</strain>
    </source>
</reference>
<evidence type="ECO:0000256" key="1">
    <source>
        <dbReference type="SAM" id="Phobius"/>
    </source>
</evidence>
<gene>
    <name evidence="3" type="ORF">SAMN05444342_3174</name>
    <name evidence="2" type="ORF">ZOD2009_06304</name>
</gene>
<keyword evidence="1" id="KW-0812">Transmembrane</keyword>
<evidence type="ECO:0000313" key="5">
    <source>
        <dbReference type="Proteomes" id="UP000184203"/>
    </source>
</evidence>
<proteinExistence type="predicted"/>
<dbReference type="RefSeq" id="WP_007978074.1">
    <property type="nucleotide sequence ID" value="NZ_AEMG01000005.1"/>
</dbReference>
<reference evidence="3" key="3">
    <citation type="submission" date="2016-11" db="EMBL/GenBank/DDBJ databases">
        <authorList>
            <person name="Jaros S."/>
            <person name="Januszkiewicz K."/>
            <person name="Wedrychowicz H."/>
        </authorList>
    </citation>
    <scope>NUCLEOTIDE SEQUENCE [LARGE SCALE GENOMIC DNA]</scope>
    <source>
        <strain evidence="3">DX253</strain>
    </source>
</reference>
<reference evidence="2 4" key="1">
    <citation type="journal article" date="2014" name="ISME J.">
        <title>Trehalose/2-sulfotrehalose biosynthesis and glycine-betaine uptake are widely spread mechanisms for osmoadaptation in the Halobacteriales.</title>
        <authorList>
            <person name="Youssef N.H."/>
            <person name="Savage-Ashlock K.N."/>
            <person name="McCully A.L."/>
            <person name="Luedtke B."/>
            <person name="Shaw E.I."/>
            <person name="Hoff W.D."/>
            <person name="Elshahed M.S."/>
        </authorList>
    </citation>
    <scope>NUCLEOTIDE SEQUENCE [LARGE SCALE GENOMIC DNA]</scope>
    <source>
        <strain evidence="2 4">DX253</strain>
    </source>
</reference>
<organism evidence="2 4">
    <name type="scientific">Haladaptatus paucihalophilus DX253</name>
    <dbReference type="NCBI Taxonomy" id="797209"/>
    <lineage>
        <taxon>Archaea</taxon>
        <taxon>Methanobacteriati</taxon>
        <taxon>Methanobacteriota</taxon>
        <taxon>Stenosarchaea group</taxon>
        <taxon>Halobacteria</taxon>
        <taxon>Halobacteriales</taxon>
        <taxon>Haladaptataceae</taxon>
        <taxon>Haladaptatus</taxon>
    </lineage>
</organism>
<feature type="transmembrane region" description="Helical" evidence="1">
    <location>
        <begin position="20"/>
        <end position="41"/>
    </location>
</feature>
<name>E7QR38_HALPU</name>
<keyword evidence="1" id="KW-1133">Transmembrane helix</keyword>
<keyword evidence="5" id="KW-1185">Reference proteome</keyword>
<protein>
    <submittedName>
        <fullName evidence="2">Uncharacterized protein</fullName>
    </submittedName>
</protein>
<sequence length="42" mass="4571">MDGPLTSSGPKKPDRSILNAFKPVMVLLALLVLFFAAMYFLG</sequence>
<evidence type="ECO:0000313" key="3">
    <source>
        <dbReference type="EMBL" id="SHL18502.1"/>
    </source>
</evidence>
<evidence type="ECO:0000313" key="4">
    <source>
        <dbReference type="Proteomes" id="UP000003751"/>
    </source>
</evidence>
<dbReference type="EMBL" id="AEMG01000005">
    <property type="protein sequence ID" value="EFW92946.1"/>
    <property type="molecule type" value="Genomic_DNA"/>
</dbReference>
<dbReference type="Proteomes" id="UP000184203">
    <property type="component" value="Unassembled WGS sequence"/>
</dbReference>
<dbReference type="Proteomes" id="UP000003751">
    <property type="component" value="Unassembled WGS sequence"/>
</dbReference>
<accession>E7QR38</accession>
<dbReference type="EMBL" id="FRAN01000005">
    <property type="protein sequence ID" value="SHL18502.1"/>
    <property type="molecule type" value="Genomic_DNA"/>
</dbReference>
<evidence type="ECO:0000313" key="2">
    <source>
        <dbReference type="EMBL" id="EFW92946.1"/>
    </source>
</evidence>